<dbReference type="PATRIC" id="fig|1131455.3.peg.7"/>
<protein>
    <submittedName>
        <fullName evidence="1">Lipoprotein</fullName>
    </submittedName>
</protein>
<organism evidence="1 2">
    <name type="scientific">Mycoplasmopsis canis UFG4</name>
    <dbReference type="NCBI Taxonomy" id="1131455"/>
    <lineage>
        <taxon>Bacteria</taxon>
        <taxon>Bacillati</taxon>
        <taxon>Mycoplasmatota</taxon>
        <taxon>Mycoplasmoidales</taxon>
        <taxon>Metamycoplasmataceae</taxon>
        <taxon>Mycoplasmopsis</taxon>
    </lineage>
</organism>
<dbReference type="RefSeq" id="WP_004796930.1">
    <property type="nucleotide sequence ID" value="NZ_AJFU01000001.1"/>
</dbReference>
<evidence type="ECO:0000313" key="2">
    <source>
        <dbReference type="Proteomes" id="UP000006229"/>
    </source>
</evidence>
<sequence>MKKYILGLGSVVPFLNLAISCASNNVNSNYFKEIKVLNYDSINDIVSKYSDYKKDDYYKNFLELEKITFKNNDDQNTIEKVINSNEEKLKKYDLAIIDSKEKLNKYFPIKFRKNIKNERYLNSIDENFFSNKILILIRNIHIYNSVLPRKYNRPEIRSVNLNKNNNYIEVTMSKPLLDTSFPNATALFNKYEGYLVEITINKSDVDYSNYKIKILESK</sequence>
<dbReference type="EMBL" id="AJFU01000001">
    <property type="protein sequence ID" value="EIE42429.1"/>
    <property type="molecule type" value="Genomic_DNA"/>
</dbReference>
<proteinExistence type="predicted"/>
<comment type="caution">
    <text evidence="1">The sequence shown here is derived from an EMBL/GenBank/DDBJ whole genome shotgun (WGS) entry which is preliminary data.</text>
</comment>
<evidence type="ECO:0000313" key="1">
    <source>
        <dbReference type="EMBL" id="EIE42429.1"/>
    </source>
</evidence>
<dbReference type="AlphaFoldDB" id="I1A7F8"/>
<keyword evidence="2" id="KW-1185">Reference proteome</keyword>
<reference evidence="1 2" key="1">
    <citation type="journal article" date="2012" name="J. Bacteriol.">
        <title>Genome annotation of five Mycoplasma canis strains.</title>
        <authorList>
            <person name="Brown D.R."/>
            <person name="May M."/>
            <person name="Michaels D.L."/>
            <person name="Barbet A.F."/>
        </authorList>
    </citation>
    <scope>NUCLEOTIDE SEQUENCE [LARGE SCALE GENOMIC DNA]</scope>
    <source>
        <strain evidence="1 2">UFG4</strain>
    </source>
</reference>
<gene>
    <name evidence="1" type="ORF">MCANUFG4_00040</name>
</gene>
<keyword evidence="1" id="KW-0449">Lipoprotein</keyword>
<dbReference type="PROSITE" id="PS51257">
    <property type="entry name" value="PROKAR_LIPOPROTEIN"/>
    <property type="match status" value="1"/>
</dbReference>
<accession>I1A7F8</accession>
<name>I1A7F8_9BACT</name>
<dbReference type="Proteomes" id="UP000006229">
    <property type="component" value="Unassembled WGS sequence"/>
</dbReference>